<accession>A0A9P0CNY6</accession>
<dbReference type="AlphaFoldDB" id="A0A9P0CNY6"/>
<evidence type="ECO:0000313" key="1">
    <source>
        <dbReference type="EMBL" id="CAH1106842.1"/>
    </source>
</evidence>
<protein>
    <submittedName>
        <fullName evidence="1">Uncharacterized protein</fullName>
    </submittedName>
</protein>
<sequence length="151" mass="17934">MLLKARTKMKYVQIVIISQSPLKKNNKLFQVIIQSDINSYEKVMSLGKLFVGYDYCNFFDAIELRRCFKCCRFHHLEKHFNSSVHIFPLCAQNHKFSECYKPSNKYCINCYNFNKTAENPIPVNHSILQYNECRVYKKTLNEFRSNILSPK</sequence>
<proteinExistence type="predicted"/>
<reference evidence="1" key="1">
    <citation type="submission" date="2022-01" db="EMBL/GenBank/DDBJ databases">
        <authorList>
            <person name="King R."/>
        </authorList>
    </citation>
    <scope>NUCLEOTIDE SEQUENCE</scope>
</reference>
<dbReference type="OrthoDB" id="6774308at2759"/>
<keyword evidence="2" id="KW-1185">Reference proteome</keyword>
<gene>
    <name evidence="1" type="ORF">PSYICH_LOCUS6744</name>
</gene>
<organism evidence="1 2">
    <name type="scientific">Psylliodes chrysocephalus</name>
    <dbReference type="NCBI Taxonomy" id="3402493"/>
    <lineage>
        <taxon>Eukaryota</taxon>
        <taxon>Metazoa</taxon>
        <taxon>Ecdysozoa</taxon>
        <taxon>Arthropoda</taxon>
        <taxon>Hexapoda</taxon>
        <taxon>Insecta</taxon>
        <taxon>Pterygota</taxon>
        <taxon>Neoptera</taxon>
        <taxon>Endopterygota</taxon>
        <taxon>Coleoptera</taxon>
        <taxon>Polyphaga</taxon>
        <taxon>Cucujiformia</taxon>
        <taxon>Chrysomeloidea</taxon>
        <taxon>Chrysomelidae</taxon>
        <taxon>Galerucinae</taxon>
        <taxon>Alticini</taxon>
        <taxon>Psylliodes</taxon>
    </lineage>
</organism>
<dbReference type="Proteomes" id="UP001153636">
    <property type="component" value="Chromosome 2"/>
</dbReference>
<dbReference type="EMBL" id="OV651814">
    <property type="protein sequence ID" value="CAH1106842.1"/>
    <property type="molecule type" value="Genomic_DNA"/>
</dbReference>
<evidence type="ECO:0000313" key="2">
    <source>
        <dbReference type="Proteomes" id="UP001153636"/>
    </source>
</evidence>
<name>A0A9P0CNY6_9CUCU</name>